<dbReference type="InterPro" id="IPR052509">
    <property type="entry name" value="Metal_resp_DNA-bind_regulator"/>
</dbReference>
<dbReference type="RefSeq" id="WP_188431625.1">
    <property type="nucleotide sequence ID" value="NZ_BMEX01000004.1"/>
</dbReference>
<dbReference type="PANTHER" id="PTHR33169:SF14">
    <property type="entry name" value="TRANSCRIPTIONAL REGULATOR RV3488"/>
    <property type="match status" value="1"/>
</dbReference>
<dbReference type="InterPro" id="IPR036388">
    <property type="entry name" value="WH-like_DNA-bd_sf"/>
</dbReference>
<dbReference type="EMBL" id="BMEX01000004">
    <property type="protein sequence ID" value="GGA43554.1"/>
    <property type="molecule type" value="Genomic_DNA"/>
</dbReference>
<comment type="caution">
    <text evidence="2">The sequence shown here is derived from an EMBL/GenBank/DDBJ whole genome shotgun (WGS) entry which is preliminary data.</text>
</comment>
<evidence type="ECO:0000259" key="1">
    <source>
        <dbReference type="Pfam" id="PF03551"/>
    </source>
</evidence>
<gene>
    <name evidence="2" type="primary">ywzG</name>
    <name evidence="2" type="ORF">GCM10007416_15810</name>
</gene>
<evidence type="ECO:0000313" key="2">
    <source>
        <dbReference type="EMBL" id="GGA43554.1"/>
    </source>
</evidence>
<dbReference type="Proteomes" id="UP000617979">
    <property type="component" value="Unassembled WGS sequence"/>
</dbReference>
<organism evidence="2 3">
    <name type="scientific">Kroppenstedtia guangzhouensis</name>
    <dbReference type="NCBI Taxonomy" id="1274356"/>
    <lineage>
        <taxon>Bacteria</taxon>
        <taxon>Bacillati</taxon>
        <taxon>Bacillota</taxon>
        <taxon>Bacilli</taxon>
        <taxon>Bacillales</taxon>
        <taxon>Thermoactinomycetaceae</taxon>
        <taxon>Kroppenstedtia</taxon>
    </lineage>
</organism>
<dbReference type="SUPFAM" id="SSF46785">
    <property type="entry name" value="Winged helix' DNA-binding domain"/>
    <property type="match status" value="1"/>
</dbReference>
<keyword evidence="2" id="KW-0238">DNA-binding</keyword>
<protein>
    <submittedName>
        <fullName evidence="2">DNA-binding protein YwzG</fullName>
    </submittedName>
</protein>
<dbReference type="InterPro" id="IPR005149">
    <property type="entry name" value="Tscrpt_reg_PadR_N"/>
</dbReference>
<evidence type="ECO:0000313" key="3">
    <source>
        <dbReference type="Proteomes" id="UP000617979"/>
    </source>
</evidence>
<proteinExistence type="predicted"/>
<reference evidence="3" key="1">
    <citation type="journal article" date="2019" name="Int. J. Syst. Evol. Microbiol.">
        <title>The Global Catalogue of Microorganisms (GCM) 10K type strain sequencing project: providing services to taxonomists for standard genome sequencing and annotation.</title>
        <authorList>
            <consortium name="The Broad Institute Genomics Platform"/>
            <consortium name="The Broad Institute Genome Sequencing Center for Infectious Disease"/>
            <person name="Wu L."/>
            <person name="Ma J."/>
        </authorList>
    </citation>
    <scope>NUCLEOTIDE SEQUENCE [LARGE SCALE GENOMIC DNA]</scope>
    <source>
        <strain evidence="3">CGMCC 1.12404</strain>
    </source>
</reference>
<accession>A0ABQ1GH12</accession>
<dbReference type="InterPro" id="IPR036390">
    <property type="entry name" value="WH_DNA-bd_sf"/>
</dbReference>
<dbReference type="GO" id="GO:0003677">
    <property type="term" value="F:DNA binding"/>
    <property type="evidence" value="ECO:0007669"/>
    <property type="project" value="UniProtKB-KW"/>
</dbReference>
<dbReference type="PANTHER" id="PTHR33169">
    <property type="entry name" value="PADR-FAMILY TRANSCRIPTIONAL REGULATOR"/>
    <property type="match status" value="1"/>
</dbReference>
<dbReference type="Pfam" id="PF03551">
    <property type="entry name" value="PadR"/>
    <property type="match status" value="1"/>
</dbReference>
<keyword evidence="3" id="KW-1185">Reference proteome</keyword>
<name>A0ABQ1GH12_9BACL</name>
<sequence length="109" mass="12820">MYDRELVKGSTSLLLLHLVSKRPMYGYEMAKEMEKKSNRELTIKEGTLYPALHKLEQKGFIESFWQQQTGMPARKYYRVTAEGEALLREKTREWRSFVSVIDRVLGEST</sequence>
<dbReference type="Gene3D" id="1.10.10.10">
    <property type="entry name" value="Winged helix-like DNA-binding domain superfamily/Winged helix DNA-binding domain"/>
    <property type="match status" value="1"/>
</dbReference>
<feature type="domain" description="Transcription regulator PadR N-terminal" evidence="1">
    <location>
        <begin position="15"/>
        <end position="89"/>
    </location>
</feature>